<sequence length="290" mass="34168">MNVCSAFCCRDSIGTEEVDWESMAYTILRRNIMNPIPSHDVPLQLLNENFVESLFAAKDDALSLFDSSVVNDHSVFMADLDEKTQSSFFPILAHVYQKKMEFLQLRLKSNDSIQYIHIYIHIYIFVYMYKEKDGDREKWEHFKREFKSDLHPLAVKGLDLVIECGVDISVVYSYLSDYFASEGKWVKCLKICLQVGHWEWAHEICVDHLASEFLLTDRADELQYYLQQLFDNRSSIRLWDSFGDVYFSYLQLIRNVHNSQLRAQIPYLKQKIDTLLELHALEDAKKLSRF</sequence>
<keyword evidence="2" id="KW-1185">Reference proteome</keyword>
<reference evidence="1 2" key="1">
    <citation type="journal article" date="2013" name="Curr. Biol.">
        <title>The Genome of the Foraminiferan Reticulomyxa filosa.</title>
        <authorList>
            <person name="Glockner G."/>
            <person name="Hulsmann N."/>
            <person name="Schleicher M."/>
            <person name="Noegel A.A."/>
            <person name="Eichinger L."/>
            <person name="Gallinger C."/>
            <person name="Pawlowski J."/>
            <person name="Sierra R."/>
            <person name="Euteneuer U."/>
            <person name="Pillet L."/>
            <person name="Moustafa A."/>
            <person name="Platzer M."/>
            <person name="Groth M."/>
            <person name="Szafranski K."/>
            <person name="Schliwa M."/>
        </authorList>
    </citation>
    <scope>NUCLEOTIDE SEQUENCE [LARGE SCALE GENOMIC DNA]</scope>
</reference>
<organism evidence="1 2">
    <name type="scientific">Reticulomyxa filosa</name>
    <dbReference type="NCBI Taxonomy" id="46433"/>
    <lineage>
        <taxon>Eukaryota</taxon>
        <taxon>Sar</taxon>
        <taxon>Rhizaria</taxon>
        <taxon>Retaria</taxon>
        <taxon>Foraminifera</taxon>
        <taxon>Monothalamids</taxon>
        <taxon>Reticulomyxidae</taxon>
        <taxon>Reticulomyxa</taxon>
    </lineage>
</organism>
<dbReference type="AlphaFoldDB" id="X6MPV3"/>
<proteinExistence type="predicted"/>
<dbReference type="Proteomes" id="UP000023152">
    <property type="component" value="Unassembled WGS sequence"/>
</dbReference>
<name>X6MPV3_RETFI</name>
<comment type="caution">
    <text evidence="1">The sequence shown here is derived from an EMBL/GenBank/DDBJ whole genome shotgun (WGS) entry which is preliminary data.</text>
</comment>
<dbReference type="EMBL" id="ASPP01018622">
    <property type="protein sequence ID" value="ETO16033.1"/>
    <property type="molecule type" value="Genomic_DNA"/>
</dbReference>
<gene>
    <name evidence="1" type="ORF">RFI_21327</name>
</gene>
<protein>
    <submittedName>
        <fullName evidence="1">Uncharacterized protein</fullName>
    </submittedName>
</protein>
<evidence type="ECO:0000313" key="1">
    <source>
        <dbReference type="EMBL" id="ETO16033.1"/>
    </source>
</evidence>
<evidence type="ECO:0000313" key="2">
    <source>
        <dbReference type="Proteomes" id="UP000023152"/>
    </source>
</evidence>
<accession>X6MPV3</accession>